<feature type="domain" description="Mammalian cell entry C-terminal" evidence="4">
    <location>
        <begin position="129"/>
        <end position="295"/>
    </location>
</feature>
<feature type="compositionally biased region" description="Low complexity" evidence="1">
    <location>
        <begin position="475"/>
        <end position="493"/>
    </location>
</feature>
<protein>
    <submittedName>
        <fullName evidence="5">Mammalian cell entry protein</fullName>
    </submittedName>
</protein>
<dbReference type="Pfam" id="PF11887">
    <property type="entry name" value="Mce4_CUP1"/>
    <property type="match status" value="1"/>
</dbReference>
<feature type="compositionally biased region" description="Pro residues" evidence="1">
    <location>
        <begin position="494"/>
        <end position="511"/>
    </location>
</feature>
<dbReference type="PANTHER" id="PTHR33371">
    <property type="entry name" value="INTERMEMBRANE PHOSPHOLIPID TRANSPORT SYSTEM BINDING PROTEIN MLAD-RELATED"/>
    <property type="match status" value="1"/>
</dbReference>
<reference evidence="5 6" key="1">
    <citation type="submission" date="2016-12" db="EMBL/GenBank/DDBJ databases">
        <title>The new phylogeny of genus Mycobacterium.</title>
        <authorList>
            <person name="Tortoli E."/>
            <person name="Trovato A."/>
            <person name="Cirillo D.M."/>
        </authorList>
    </citation>
    <scope>NUCLEOTIDE SEQUENCE [LARGE SCALE GENOMIC DNA]</scope>
    <source>
        <strain evidence="5 6">DSM 45069</strain>
    </source>
</reference>
<dbReference type="EMBL" id="MVHG01000004">
    <property type="protein sequence ID" value="ORA20148.1"/>
    <property type="molecule type" value="Genomic_DNA"/>
</dbReference>
<dbReference type="NCBIfam" id="TIGR00996">
    <property type="entry name" value="Mtu_fam_mce"/>
    <property type="match status" value="1"/>
</dbReference>
<feature type="transmembrane region" description="Helical" evidence="2">
    <location>
        <begin position="21"/>
        <end position="44"/>
    </location>
</feature>
<evidence type="ECO:0000313" key="6">
    <source>
        <dbReference type="Proteomes" id="UP000192707"/>
    </source>
</evidence>
<evidence type="ECO:0000313" key="5">
    <source>
        <dbReference type="EMBL" id="ORA20148.1"/>
    </source>
</evidence>
<feature type="region of interest" description="Disordered" evidence="1">
    <location>
        <begin position="460"/>
        <end position="511"/>
    </location>
</feature>
<dbReference type="GO" id="GO:0005576">
    <property type="term" value="C:extracellular region"/>
    <property type="evidence" value="ECO:0007669"/>
    <property type="project" value="TreeGrafter"/>
</dbReference>
<dbReference type="InterPro" id="IPR024516">
    <property type="entry name" value="Mce_C"/>
</dbReference>
<dbReference type="InterPro" id="IPR005693">
    <property type="entry name" value="Mce"/>
</dbReference>
<evidence type="ECO:0000256" key="1">
    <source>
        <dbReference type="SAM" id="MobiDB-lite"/>
    </source>
</evidence>
<evidence type="ECO:0000259" key="3">
    <source>
        <dbReference type="Pfam" id="PF02470"/>
    </source>
</evidence>
<evidence type="ECO:0000256" key="2">
    <source>
        <dbReference type="SAM" id="Phobius"/>
    </source>
</evidence>
<proteinExistence type="predicted"/>
<dbReference type="InterPro" id="IPR003399">
    <property type="entry name" value="Mce/MlaD"/>
</dbReference>
<keyword evidence="2" id="KW-1133">Transmembrane helix</keyword>
<keyword evidence="2" id="KW-0812">Transmembrane</keyword>
<comment type="caution">
    <text evidence="5">The sequence shown here is derived from an EMBL/GenBank/DDBJ whole genome shotgun (WGS) entry which is preliminary data.</text>
</comment>
<dbReference type="OrthoDB" id="4516955at2"/>
<feature type="domain" description="Mce/MlaD" evidence="3">
    <location>
        <begin position="49"/>
        <end position="124"/>
    </location>
</feature>
<dbReference type="AlphaFoldDB" id="A0A1W9ZR99"/>
<keyword evidence="2" id="KW-0472">Membrane</keyword>
<name>A0A1W9ZR99_MYCAI</name>
<dbReference type="PANTHER" id="PTHR33371:SF4">
    <property type="entry name" value="INTERMEMBRANE PHOSPHOLIPID TRANSPORT SYSTEM BINDING PROTEIN MLAD"/>
    <property type="match status" value="1"/>
</dbReference>
<evidence type="ECO:0000259" key="4">
    <source>
        <dbReference type="Pfam" id="PF11887"/>
    </source>
</evidence>
<sequence length="511" mass="54260">MPTLLNIRNLGLFKGSRRSRAIGLIGVVATSLSLTAALVGSQIYQKLTNNTVVAYFPTAVALYPGDKVQIMGVQVGTIDKIEPVGDQMKVTFHYRNSHPVSASTAASIVNPSLVASREIQLSPPDDNGPELKDGAVIPIERTQVPVEWDDLRDQISRLLTELGPTPQRPKGPLGEVIESLSDGLAGKGKQINDTLTALADAVTTVNEGRGDIFAVVRNLARFVNALRLNDQQFVELNSDLAQFTNAFTHSDDEFGRTLQALDRLLPAARKFITDNGSTLAHDISNLSETTNALLQPEPRDGLETVLHVLPNQAVNAANTYEPAHGASAALLTFPNFANPLQFICSSIQAASRLGYQESAELCAQYLAPVLDATKFNYFPFGADLFGTANALPQNVRYSEPRLQPPPGYKDTTVPGVWSPDTVFSHGNHQPGWILGPGMQGVDLQAPSTEMLTPQSLSELLAGADVSSPVPPTATPNPANAADQTSPSPSAGSPPTAPTPAPPPVPTGPGAR</sequence>
<dbReference type="Pfam" id="PF02470">
    <property type="entry name" value="MlaD"/>
    <property type="match status" value="1"/>
</dbReference>
<keyword evidence="6" id="KW-1185">Reference proteome</keyword>
<dbReference type="RefSeq" id="WP_083063145.1">
    <property type="nucleotide sequence ID" value="NZ_MVHG01000004.1"/>
</dbReference>
<gene>
    <name evidence="5" type="ORF">BST14_03250</name>
</gene>
<dbReference type="InterPro" id="IPR052336">
    <property type="entry name" value="MlaD_Phospholipid_Transporter"/>
</dbReference>
<organism evidence="5 6">
    <name type="scientific">Mycobacterium arosiense ATCC BAA-1401 = DSM 45069</name>
    <dbReference type="NCBI Taxonomy" id="1265311"/>
    <lineage>
        <taxon>Bacteria</taxon>
        <taxon>Bacillati</taxon>
        <taxon>Actinomycetota</taxon>
        <taxon>Actinomycetes</taxon>
        <taxon>Mycobacteriales</taxon>
        <taxon>Mycobacteriaceae</taxon>
        <taxon>Mycobacterium</taxon>
        <taxon>Mycobacterium avium complex (MAC)</taxon>
    </lineage>
</organism>
<accession>A0A1W9ZR99</accession>
<dbReference type="Proteomes" id="UP000192707">
    <property type="component" value="Unassembled WGS sequence"/>
</dbReference>